<dbReference type="AlphaFoldDB" id="A0A841Q4K0"/>
<comment type="caution">
    <text evidence="1">The sequence shown here is derived from an EMBL/GenBank/DDBJ whole genome shotgun (WGS) entry which is preliminary data.</text>
</comment>
<sequence>MKMQYRFYLMLFVLLLTGCNDSDSSISSLVKKEDIRESNWGATLDDVLEVEKERFQNMEPFIMREADRHKNAEFKNVDVILDDVKFTDIEEERVSLAYHFFAHRFYSVMQDGEGGALKIMKEQDANLEEPILLKASYSFDVEPTPLITYQERKKEFGDKLVKELKKKYGEPNVIENLYIWETDRTIIRYYLFNLELEAKYKAVADIAEFMQVPPAD</sequence>
<dbReference type="Proteomes" id="UP000581688">
    <property type="component" value="Unassembled WGS sequence"/>
</dbReference>
<name>A0A841Q4K0_9BACI</name>
<protein>
    <recommendedName>
        <fullName evidence="3">Lipoprotein</fullName>
    </recommendedName>
</protein>
<accession>A0A841Q4K0</accession>
<keyword evidence="2" id="KW-1185">Reference proteome</keyword>
<gene>
    <name evidence="1" type="ORF">HNQ94_001789</name>
</gene>
<evidence type="ECO:0000313" key="2">
    <source>
        <dbReference type="Proteomes" id="UP000581688"/>
    </source>
</evidence>
<dbReference type="PROSITE" id="PS51257">
    <property type="entry name" value="PROKAR_LIPOPROTEIN"/>
    <property type="match status" value="1"/>
</dbReference>
<dbReference type="EMBL" id="JACHGH010000004">
    <property type="protein sequence ID" value="MBB6453341.1"/>
    <property type="molecule type" value="Genomic_DNA"/>
</dbReference>
<organism evidence="1 2">
    <name type="scientific">Salirhabdus euzebyi</name>
    <dbReference type="NCBI Taxonomy" id="394506"/>
    <lineage>
        <taxon>Bacteria</taxon>
        <taxon>Bacillati</taxon>
        <taxon>Bacillota</taxon>
        <taxon>Bacilli</taxon>
        <taxon>Bacillales</taxon>
        <taxon>Bacillaceae</taxon>
        <taxon>Salirhabdus</taxon>
    </lineage>
</organism>
<proteinExistence type="predicted"/>
<dbReference type="RefSeq" id="WP_174495566.1">
    <property type="nucleotide sequence ID" value="NZ_CADDWK010000004.1"/>
</dbReference>
<reference evidence="1 2" key="1">
    <citation type="submission" date="2020-08" db="EMBL/GenBank/DDBJ databases">
        <title>Genomic Encyclopedia of Type Strains, Phase IV (KMG-IV): sequencing the most valuable type-strain genomes for metagenomic binning, comparative biology and taxonomic classification.</title>
        <authorList>
            <person name="Goeker M."/>
        </authorList>
    </citation>
    <scope>NUCLEOTIDE SEQUENCE [LARGE SCALE GENOMIC DNA]</scope>
    <source>
        <strain evidence="1 2">DSM 19612</strain>
    </source>
</reference>
<evidence type="ECO:0008006" key="3">
    <source>
        <dbReference type="Google" id="ProtNLM"/>
    </source>
</evidence>
<evidence type="ECO:0000313" key="1">
    <source>
        <dbReference type="EMBL" id="MBB6453341.1"/>
    </source>
</evidence>